<proteinExistence type="predicted"/>
<organism evidence="2 3">
    <name type="scientific">Paragonimus heterotremus</name>
    <dbReference type="NCBI Taxonomy" id="100268"/>
    <lineage>
        <taxon>Eukaryota</taxon>
        <taxon>Metazoa</taxon>
        <taxon>Spiralia</taxon>
        <taxon>Lophotrochozoa</taxon>
        <taxon>Platyhelminthes</taxon>
        <taxon>Trematoda</taxon>
        <taxon>Digenea</taxon>
        <taxon>Plagiorchiida</taxon>
        <taxon>Troglotremata</taxon>
        <taxon>Troglotrematidae</taxon>
        <taxon>Paragonimus</taxon>
    </lineage>
</organism>
<feature type="compositionally biased region" description="Polar residues" evidence="1">
    <location>
        <begin position="30"/>
        <end position="73"/>
    </location>
</feature>
<comment type="caution">
    <text evidence="2">The sequence shown here is derived from an EMBL/GenBank/DDBJ whole genome shotgun (WGS) entry which is preliminary data.</text>
</comment>
<feature type="region of interest" description="Disordered" evidence="1">
    <location>
        <begin position="1"/>
        <end position="106"/>
    </location>
</feature>
<gene>
    <name evidence="2" type="ORF">PHET_04382</name>
</gene>
<protein>
    <submittedName>
        <fullName evidence="2">Uncharacterized protein</fullName>
    </submittedName>
</protein>
<name>A0A8J4T267_9TREM</name>
<dbReference type="EMBL" id="LUCH01001804">
    <property type="protein sequence ID" value="KAF5402455.1"/>
    <property type="molecule type" value="Genomic_DNA"/>
</dbReference>
<evidence type="ECO:0000313" key="2">
    <source>
        <dbReference type="EMBL" id="KAF5402455.1"/>
    </source>
</evidence>
<accession>A0A8J4T267</accession>
<reference evidence="2" key="1">
    <citation type="submission" date="2019-05" db="EMBL/GenBank/DDBJ databases">
        <title>Annotation for the trematode Paragonimus heterotremus.</title>
        <authorList>
            <person name="Choi Y.-J."/>
        </authorList>
    </citation>
    <scope>NUCLEOTIDE SEQUENCE</scope>
    <source>
        <strain evidence="2">LC</strain>
    </source>
</reference>
<evidence type="ECO:0000256" key="1">
    <source>
        <dbReference type="SAM" id="MobiDB-lite"/>
    </source>
</evidence>
<dbReference type="OrthoDB" id="6226086at2759"/>
<sequence>MPNHTDQCNEDDTEDDTVPDKNNLVVSRELATTRSLSEYSSSFSNRSLSAGVSQEPCTTVVTLQRPETTTSSLPFEGEMEQRSRNGKLSQMTRLSNTSPNDTSRDTSMRSLAKRTLNIGLPGLQPASHKALFLFSEENAIRKYAKIIIEWGYPFNE</sequence>
<feature type="compositionally biased region" description="Polar residues" evidence="1">
    <location>
        <begin position="86"/>
        <end position="101"/>
    </location>
</feature>
<feature type="compositionally biased region" description="Acidic residues" evidence="1">
    <location>
        <begin position="8"/>
        <end position="17"/>
    </location>
</feature>
<keyword evidence="3" id="KW-1185">Reference proteome</keyword>
<evidence type="ECO:0000313" key="3">
    <source>
        <dbReference type="Proteomes" id="UP000748531"/>
    </source>
</evidence>
<dbReference type="Proteomes" id="UP000748531">
    <property type="component" value="Unassembled WGS sequence"/>
</dbReference>
<dbReference type="AlphaFoldDB" id="A0A8J4T267"/>